<reference evidence="2" key="1">
    <citation type="journal article" date="2021" name="Genome Biol. Evol.">
        <title>A High-Quality Reference Genome for a Parasitic Bivalve with Doubly Uniparental Inheritance (Bivalvia: Unionida).</title>
        <authorList>
            <person name="Smith C.H."/>
        </authorList>
    </citation>
    <scope>NUCLEOTIDE SEQUENCE</scope>
    <source>
        <strain evidence="2">CHS0354</strain>
    </source>
</reference>
<accession>A0AAE0TGY2</accession>
<dbReference type="Proteomes" id="UP001195483">
    <property type="component" value="Unassembled WGS sequence"/>
</dbReference>
<gene>
    <name evidence="2" type="ORF">CHS0354_022643</name>
</gene>
<dbReference type="EMBL" id="JAEAOA010001377">
    <property type="protein sequence ID" value="KAK3609783.1"/>
    <property type="molecule type" value="Genomic_DNA"/>
</dbReference>
<keyword evidence="3" id="KW-1185">Reference proteome</keyword>
<evidence type="ECO:0000313" key="3">
    <source>
        <dbReference type="Proteomes" id="UP001195483"/>
    </source>
</evidence>
<dbReference type="AlphaFoldDB" id="A0AAE0TGY2"/>
<feature type="region of interest" description="Disordered" evidence="1">
    <location>
        <begin position="26"/>
        <end position="88"/>
    </location>
</feature>
<evidence type="ECO:0000313" key="2">
    <source>
        <dbReference type="EMBL" id="KAK3609783.1"/>
    </source>
</evidence>
<sequence length="107" mass="11996">MSVHPLPLMTSLESTLVCNRDGKETIRGAMKRNGQDEEDMRTGGEGAGAREEGQEKLFMFSTKTGKGRKKEKGRRRTKERESAAAEVNAVPVPQNEVWELDAEEKKF</sequence>
<reference evidence="2" key="3">
    <citation type="submission" date="2023-05" db="EMBL/GenBank/DDBJ databases">
        <authorList>
            <person name="Smith C.H."/>
        </authorList>
    </citation>
    <scope>NUCLEOTIDE SEQUENCE</scope>
    <source>
        <strain evidence="2">CHS0354</strain>
        <tissue evidence="2">Mantle</tissue>
    </source>
</reference>
<evidence type="ECO:0000256" key="1">
    <source>
        <dbReference type="SAM" id="MobiDB-lite"/>
    </source>
</evidence>
<protein>
    <submittedName>
        <fullName evidence="2">Uncharacterized protein</fullName>
    </submittedName>
</protein>
<reference evidence="2" key="2">
    <citation type="journal article" date="2021" name="Genome Biol. Evol.">
        <title>Developing a high-quality reference genome for a parasitic bivalve with doubly uniparental inheritance (Bivalvia: Unionida).</title>
        <authorList>
            <person name="Smith C.H."/>
        </authorList>
    </citation>
    <scope>NUCLEOTIDE SEQUENCE</scope>
    <source>
        <strain evidence="2">CHS0354</strain>
        <tissue evidence="2">Mantle</tissue>
    </source>
</reference>
<comment type="caution">
    <text evidence="2">The sequence shown here is derived from an EMBL/GenBank/DDBJ whole genome shotgun (WGS) entry which is preliminary data.</text>
</comment>
<feature type="compositionally biased region" description="Basic residues" evidence="1">
    <location>
        <begin position="65"/>
        <end position="77"/>
    </location>
</feature>
<name>A0AAE0TGY2_9BIVA</name>
<organism evidence="2 3">
    <name type="scientific">Potamilus streckersoni</name>
    <dbReference type="NCBI Taxonomy" id="2493646"/>
    <lineage>
        <taxon>Eukaryota</taxon>
        <taxon>Metazoa</taxon>
        <taxon>Spiralia</taxon>
        <taxon>Lophotrochozoa</taxon>
        <taxon>Mollusca</taxon>
        <taxon>Bivalvia</taxon>
        <taxon>Autobranchia</taxon>
        <taxon>Heteroconchia</taxon>
        <taxon>Palaeoheterodonta</taxon>
        <taxon>Unionida</taxon>
        <taxon>Unionoidea</taxon>
        <taxon>Unionidae</taxon>
        <taxon>Ambleminae</taxon>
        <taxon>Lampsilini</taxon>
        <taxon>Potamilus</taxon>
    </lineage>
</organism>
<proteinExistence type="predicted"/>